<evidence type="ECO:0000256" key="4">
    <source>
        <dbReference type="ARBA" id="ARBA00022989"/>
    </source>
</evidence>
<sequence length="431" mass="45861">MFHKFLHHKHAIYNRPFRYKLVLEGILSGAFAGLTAIALRLLLSRADSLRAQAIDWVAARPAWSFWMFLFLLGIAALVTLLLKWEPYISGSGIPQLEAEMEGHIEQKWWRVLLAKFLGSALAIGAGLSLGREGPSIQLGAMAGKGTAEITRDREDSRLIMTFGACAGLSAAFNAPFAGVLFALEEVQKRFSADVLVSAMAASIAANLLSVALVGAAPVFDLGTVSVMPLSHLWLMPLLGVFLGCIGALYNRCIALSQNLYAHVRNRYLRTAIPFVLAGVLALTAPEVLGSGHELVAETGAGLAIGTLLFLLAAKFLFSMASFGSGVPGGIFLPLLVLGALSGGIFAYGAQSIGISSAYLANFVILGMAGIFAAIVRAPITGIILICEMTGSFSQFLNISLVALCAYLMADALRAQPIYEQLLARMLSGQKR</sequence>
<keyword evidence="6 8" id="KW-0472">Membrane</keyword>
<feature type="transmembrane region" description="Helical" evidence="8">
    <location>
        <begin position="355"/>
        <end position="375"/>
    </location>
</feature>
<evidence type="ECO:0000256" key="7">
    <source>
        <dbReference type="ARBA" id="ARBA00023214"/>
    </source>
</evidence>
<evidence type="ECO:0000256" key="2">
    <source>
        <dbReference type="ARBA" id="ARBA00022448"/>
    </source>
</evidence>
<feature type="transmembrane region" description="Helical" evidence="8">
    <location>
        <begin position="300"/>
        <end position="317"/>
    </location>
</feature>
<dbReference type="Pfam" id="PF00654">
    <property type="entry name" value="Voltage_CLC"/>
    <property type="match status" value="1"/>
</dbReference>
<dbReference type="PANTHER" id="PTHR45711:SF6">
    <property type="entry name" value="CHLORIDE CHANNEL PROTEIN"/>
    <property type="match status" value="1"/>
</dbReference>
<evidence type="ECO:0000256" key="5">
    <source>
        <dbReference type="ARBA" id="ARBA00023065"/>
    </source>
</evidence>
<comment type="caution">
    <text evidence="9">The sequence shown here is derived from an EMBL/GenBank/DDBJ whole genome shotgun (WGS) entry which is preliminary data.</text>
</comment>
<keyword evidence="2" id="KW-0813">Transport</keyword>
<proteinExistence type="predicted"/>
<dbReference type="EMBL" id="DVOT01000016">
    <property type="protein sequence ID" value="HIV26484.1"/>
    <property type="molecule type" value="Genomic_DNA"/>
</dbReference>
<dbReference type="GO" id="GO:0005247">
    <property type="term" value="F:voltage-gated chloride channel activity"/>
    <property type="evidence" value="ECO:0007669"/>
    <property type="project" value="TreeGrafter"/>
</dbReference>
<dbReference type="InterPro" id="IPR001807">
    <property type="entry name" value="ClC"/>
</dbReference>
<evidence type="ECO:0000256" key="1">
    <source>
        <dbReference type="ARBA" id="ARBA00004141"/>
    </source>
</evidence>
<accession>A0A9D1TB43</accession>
<comment type="subcellular location">
    <subcellularLocation>
        <location evidence="1">Membrane</location>
        <topology evidence="1">Multi-pass membrane protein</topology>
    </subcellularLocation>
</comment>
<dbReference type="Gene3D" id="1.10.3080.10">
    <property type="entry name" value="Clc chloride channel"/>
    <property type="match status" value="1"/>
</dbReference>
<gene>
    <name evidence="9" type="ORF">IAA64_00825</name>
</gene>
<dbReference type="CDD" id="cd01031">
    <property type="entry name" value="EriC"/>
    <property type="match status" value="1"/>
</dbReference>
<feature type="transmembrane region" description="Helical" evidence="8">
    <location>
        <begin position="108"/>
        <end position="129"/>
    </location>
</feature>
<keyword evidence="5" id="KW-0406">Ion transport</keyword>
<dbReference type="PRINTS" id="PR00762">
    <property type="entry name" value="CLCHANNEL"/>
</dbReference>
<protein>
    <submittedName>
        <fullName evidence="9">ClC family H(+)/Cl(-) exchange transporter</fullName>
    </submittedName>
</protein>
<dbReference type="GO" id="GO:0005886">
    <property type="term" value="C:plasma membrane"/>
    <property type="evidence" value="ECO:0007669"/>
    <property type="project" value="TreeGrafter"/>
</dbReference>
<keyword evidence="3 8" id="KW-0812">Transmembrane</keyword>
<name>A0A9D1TB43_9FIRM</name>
<feature type="transmembrane region" description="Helical" evidence="8">
    <location>
        <begin position="21"/>
        <end position="43"/>
    </location>
</feature>
<dbReference type="InterPro" id="IPR014743">
    <property type="entry name" value="Cl-channel_core"/>
</dbReference>
<dbReference type="Proteomes" id="UP000886884">
    <property type="component" value="Unassembled WGS sequence"/>
</dbReference>
<organism evidence="9 10">
    <name type="scientific">Candidatus Ornithocaccomicrobium faecavium</name>
    <dbReference type="NCBI Taxonomy" id="2840890"/>
    <lineage>
        <taxon>Bacteria</taxon>
        <taxon>Bacillati</taxon>
        <taxon>Bacillota</taxon>
        <taxon>Clostridia</taxon>
        <taxon>Candidatus Ornithocaccomicrobium</taxon>
    </lineage>
</organism>
<evidence type="ECO:0000313" key="10">
    <source>
        <dbReference type="Proteomes" id="UP000886884"/>
    </source>
</evidence>
<feature type="transmembrane region" description="Helical" evidence="8">
    <location>
        <begin position="63"/>
        <end position="82"/>
    </location>
</feature>
<dbReference type="PANTHER" id="PTHR45711">
    <property type="entry name" value="CHLORIDE CHANNEL PROTEIN"/>
    <property type="match status" value="1"/>
</dbReference>
<feature type="transmembrane region" description="Helical" evidence="8">
    <location>
        <begin position="158"/>
        <end position="183"/>
    </location>
</feature>
<evidence type="ECO:0000256" key="6">
    <source>
        <dbReference type="ARBA" id="ARBA00023136"/>
    </source>
</evidence>
<feature type="transmembrane region" description="Helical" evidence="8">
    <location>
        <begin position="270"/>
        <end position="288"/>
    </location>
</feature>
<evidence type="ECO:0000256" key="8">
    <source>
        <dbReference type="SAM" id="Phobius"/>
    </source>
</evidence>
<evidence type="ECO:0000256" key="3">
    <source>
        <dbReference type="ARBA" id="ARBA00022692"/>
    </source>
</evidence>
<feature type="transmembrane region" description="Helical" evidence="8">
    <location>
        <begin position="382"/>
        <end position="409"/>
    </location>
</feature>
<feature type="transmembrane region" description="Helical" evidence="8">
    <location>
        <begin position="329"/>
        <end position="349"/>
    </location>
</feature>
<dbReference type="SUPFAM" id="SSF81340">
    <property type="entry name" value="Clc chloride channel"/>
    <property type="match status" value="1"/>
</dbReference>
<keyword evidence="4 8" id="KW-1133">Transmembrane helix</keyword>
<keyword evidence="7" id="KW-0868">Chloride</keyword>
<feature type="transmembrane region" description="Helical" evidence="8">
    <location>
        <begin position="231"/>
        <end position="249"/>
    </location>
</feature>
<dbReference type="AlphaFoldDB" id="A0A9D1TB43"/>
<reference evidence="9" key="1">
    <citation type="submission" date="2020-10" db="EMBL/GenBank/DDBJ databases">
        <authorList>
            <person name="Gilroy R."/>
        </authorList>
    </citation>
    <scope>NUCLEOTIDE SEQUENCE</scope>
    <source>
        <strain evidence="9">CHK183-6373</strain>
    </source>
</reference>
<evidence type="ECO:0000313" key="9">
    <source>
        <dbReference type="EMBL" id="HIV26484.1"/>
    </source>
</evidence>
<feature type="transmembrane region" description="Helical" evidence="8">
    <location>
        <begin position="195"/>
        <end position="219"/>
    </location>
</feature>
<reference evidence="9" key="2">
    <citation type="journal article" date="2021" name="PeerJ">
        <title>Extensive microbial diversity within the chicken gut microbiome revealed by metagenomics and culture.</title>
        <authorList>
            <person name="Gilroy R."/>
            <person name="Ravi A."/>
            <person name="Getino M."/>
            <person name="Pursley I."/>
            <person name="Horton D.L."/>
            <person name="Alikhan N.F."/>
            <person name="Baker D."/>
            <person name="Gharbi K."/>
            <person name="Hall N."/>
            <person name="Watson M."/>
            <person name="Adriaenssens E.M."/>
            <person name="Foster-Nyarko E."/>
            <person name="Jarju S."/>
            <person name="Secka A."/>
            <person name="Antonio M."/>
            <person name="Oren A."/>
            <person name="Chaudhuri R.R."/>
            <person name="La Ragione R."/>
            <person name="Hildebrand F."/>
            <person name="Pallen M.J."/>
        </authorList>
    </citation>
    <scope>NUCLEOTIDE SEQUENCE</scope>
    <source>
        <strain evidence="9">CHK183-6373</strain>
    </source>
</reference>